<dbReference type="AlphaFoldDB" id="A0A5J4W5R1"/>
<keyword evidence="1" id="KW-0479">Metal-binding</keyword>
<evidence type="ECO:0000259" key="3">
    <source>
        <dbReference type="PROSITE" id="PS50157"/>
    </source>
</evidence>
<dbReference type="SMART" id="SM00355">
    <property type="entry name" value="ZnF_C2H2"/>
    <property type="match status" value="3"/>
</dbReference>
<name>A0A5J4W5R1_9EUKA</name>
<proteinExistence type="predicted"/>
<dbReference type="InterPro" id="IPR013087">
    <property type="entry name" value="Znf_C2H2_type"/>
</dbReference>
<dbReference type="Proteomes" id="UP000324800">
    <property type="component" value="Unassembled WGS sequence"/>
</dbReference>
<keyword evidence="1" id="KW-0863">Zinc-finger</keyword>
<comment type="caution">
    <text evidence="4">The sequence shown here is derived from an EMBL/GenBank/DDBJ whole genome shotgun (WGS) entry which is preliminary data.</text>
</comment>
<protein>
    <recommendedName>
        <fullName evidence="3">C2H2-type domain-containing protein</fullName>
    </recommendedName>
</protein>
<accession>A0A5J4W5R1</accession>
<organism evidence="4 5">
    <name type="scientific">Streblomastix strix</name>
    <dbReference type="NCBI Taxonomy" id="222440"/>
    <lineage>
        <taxon>Eukaryota</taxon>
        <taxon>Metamonada</taxon>
        <taxon>Preaxostyla</taxon>
        <taxon>Oxymonadida</taxon>
        <taxon>Streblomastigidae</taxon>
        <taxon>Streblomastix</taxon>
    </lineage>
</organism>
<dbReference type="GO" id="GO:0008270">
    <property type="term" value="F:zinc ion binding"/>
    <property type="evidence" value="ECO:0007669"/>
    <property type="project" value="UniProtKB-KW"/>
</dbReference>
<dbReference type="Gene3D" id="3.30.160.60">
    <property type="entry name" value="Classic Zinc Finger"/>
    <property type="match status" value="1"/>
</dbReference>
<feature type="domain" description="C2H2-type" evidence="3">
    <location>
        <begin position="62"/>
        <end position="92"/>
    </location>
</feature>
<dbReference type="PROSITE" id="PS50157">
    <property type="entry name" value="ZINC_FINGER_C2H2_2"/>
    <property type="match status" value="1"/>
</dbReference>
<dbReference type="PROSITE" id="PS00028">
    <property type="entry name" value="ZINC_FINGER_C2H2_1"/>
    <property type="match status" value="3"/>
</dbReference>
<dbReference type="EMBL" id="SNRW01003341">
    <property type="protein sequence ID" value="KAA6390100.1"/>
    <property type="molecule type" value="Genomic_DNA"/>
</dbReference>
<evidence type="ECO:0000313" key="5">
    <source>
        <dbReference type="Proteomes" id="UP000324800"/>
    </source>
</evidence>
<evidence type="ECO:0000256" key="1">
    <source>
        <dbReference type="PROSITE-ProRule" id="PRU00042"/>
    </source>
</evidence>
<feature type="region of interest" description="Disordered" evidence="2">
    <location>
        <begin position="123"/>
        <end position="168"/>
    </location>
</feature>
<reference evidence="4 5" key="1">
    <citation type="submission" date="2019-03" db="EMBL/GenBank/DDBJ databases">
        <title>Single cell metagenomics reveals metabolic interactions within the superorganism composed of flagellate Streblomastix strix and complex community of Bacteroidetes bacteria on its surface.</title>
        <authorList>
            <person name="Treitli S.C."/>
            <person name="Kolisko M."/>
            <person name="Husnik F."/>
            <person name="Keeling P."/>
            <person name="Hampl V."/>
        </authorList>
    </citation>
    <scope>NUCLEOTIDE SEQUENCE [LARGE SCALE GENOMIC DNA]</scope>
    <source>
        <strain evidence="4">ST1C</strain>
    </source>
</reference>
<keyword evidence="1" id="KW-0862">Zinc</keyword>
<sequence>MPIFTLPIHFQAGNQLTLKNKNLQTHNNSTNYPIHSTSHIPTNSTHYTHIQQFTHDFDETTNFCHRPGCGELFNNQNLLITHTKKAHAGKKAFPCKSKGCRSSCHTPGRLAEHMKMYHADELNDSDFSDDEKPKKKRRSKKVPELKRSKQPFKGMWMPKDMSDEQKQRMNDQFPKDPVFECWYKGCCRQFTSELAVDNHRMWHQQKGD</sequence>
<gene>
    <name evidence="4" type="ORF">EZS28_014371</name>
</gene>
<evidence type="ECO:0000313" key="4">
    <source>
        <dbReference type="EMBL" id="KAA6390100.1"/>
    </source>
</evidence>
<evidence type="ECO:0000256" key="2">
    <source>
        <dbReference type="SAM" id="MobiDB-lite"/>
    </source>
</evidence>